<feature type="region of interest" description="Disordered" evidence="5">
    <location>
        <begin position="28"/>
        <end position="52"/>
    </location>
</feature>
<keyword evidence="1" id="KW-0597">Phosphoprotein</keyword>
<dbReference type="SUPFAM" id="SSF47473">
    <property type="entry name" value="EF-hand"/>
    <property type="match status" value="4"/>
</dbReference>
<keyword evidence="4" id="KW-0106">Calcium</keyword>
<dbReference type="PANTHER" id="PTHR20875:SF2">
    <property type="entry name" value="EF-HAND CALCIUM-BINDING DOMAIN-CONTAINING PROTEIN 6"/>
    <property type="match status" value="1"/>
</dbReference>
<dbReference type="InterPro" id="IPR002048">
    <property type="entry name" value="EF_hand_dom"/>
</dbReference>
<reference evidence="8" key="2">
    <citation type="submission" date="2019-02" db="EMBL/GenBank/DDBJ databases">
        <title>Opniocepnalus argus Var Kimnra genome.</title>
        <authorList>
            <person name="Zhou C."/>
            <person name="Xiao S."/>
        </authorList>
    </citation>
    <scope>NUCLEOTIDE SEQUENCE [LARGE SCALE GENOMIC DNA]</scope>
</reference>
<dbReference type="InterPro" id="IPR011992">
    <property type="entry name" value="EF-hand-dom_pair"/>
</dbReference>
<gene>
    <name evidence="7" type="ORF">EXN66_Car020534</name>
</gene>
<proteinExistence type="predicted"/>
<dbReference type="PANTHER" id="PTHR20875">
    <property type="entry name" value="EF-HAND CALCIUM-BINDING DOMAIN-CONTAINING PROTEIN 6-RELATED"/>
    <property type="match status" value="1"/>
</dbReference>
<feature type="domain" description="EF-hand" evidence="6">
    <location>
        <begin position="63"/>
        <end position="98"/>
    </location>
</feature>
<evidence type="ECO:0000256" key="1">
    <source>
        <dbReference type="ARBA" id="ARBA00022553"/>
    </source>
</evidence>
<keyword evidence="2" id="KW-0479">Metal-binding</keyword>
<evidence type="ECO:0000256" key="2">
    <source>
        <dbReference type="ARBA" id="ARBA00022723"/>
    </source>
</evidence>
<keyword evidence="3" id="KW-0677">Repeat</keyword>
<dbReference type="InterPro" id="IPR015070">
    <property type="entry name" value="EF_hand_DJBP"/>
</dbReference>
<feature type="region of interest" description="Disordered" evidence="5">
    <location>
        <begin position="1103"/>
        <end position="1123"/>
    </location>
</feature>
<organism evidence="7 8">
    <name type="scientific">Channa argus</name>
    <name type="common">Northern snakehead</name>
    <name type="synonym">Ophicephalus argus</name>
    <dbReference type="NCBI Taxonomy" id="215402"/>
    <lineage>
        <taxon>Eukaryota</taxon>
        <taxon>Metazoa</taxon>
        <taxon>Chordata</taxon>
        <taxon>Craniata</taxon>
        <taxon>Vertebrata</taxon>
        <taxon>Euteleostomi</taxon>
        <taxon>Actinopterygii</taxon>
        <taxon>Neopterygii</taxon>
        <taxon>Teleostei</taxon>
        <taxon>Neoteleostei</taxon>
        <taxon>Acanthomorphata</taxon>
        <taxon>Anabantaria</taxon>
        <taxon>Anabantiformes</taxon>
        <taxon>Channoidei</taxon>
        <taxon>Channidae</taxon>
        <taxon>Channa</taxon>
    </lineage>
</organism>
<dbReference type="InterPro" id="IPR052603">
    <property type="entry name" value="EFCB6"/>
</dbReference>
<dbReference type="GO" id="GO:0005509">
    <property type="term" value="F:calcium ion binding"/>
    <property type="evidence" value="ECO:0007669"/>
    <property type="project" value="InterPro"/>
</dbReference>
<dbReference type="Gene3D" id="1.10.238.10">
    <property type="entry name" value="EF-hand"/>
    <property type="match status" value="6"/>
</dbReference>
<dbReference type="GO" id="GO:0005654">
    <property type="term" value="C:nucleoplasm"/>
    <property type="evidence" value="ECO:0007669"/>
    <property type="project" value="TreeGrafter"/>
</dbReference>
<dbReference type="Proteomes" id="UP000503349">
    <property type="component" value="Chromosome 21"/>
</dbReference>
<dbReference type="PROSITE" id="PS00018">
    <property type="entry name" value="EF_HAND_1"/>
    <property type="match status" value="1"/>
</dbReference>
<protein>
    <submittedName>
        <fullName evidence="7">EF-hand calcium-binding domain-containing protein 6</fullName>
    </submittedName>
</protein>
<dbReference type="SMART" id="SM00054">
    <property type="entry name" value="EFh"/>
    <property type="match status" value="6"/>
</dbReference>
<accession>A0A6G1QQT1</accession>
<feature type="compositionally biased region" description="Low complexity" evidence="5">
    <location>
        <begin position="1103"/>
        <end position="1116"/>
    </location>
</feature>
<dbReference type="EMBL" id="CM015732">
    <property type="protein sequence ID" value="KAF3704844.1"/>
    <property type="molecule type" value="Genomic_DNA"/>
</dbReference>
<dbReference type="FunFam" id="1.10.238.10:FF:000121">
    <property type="entry name" value="EF-hand calcium-binding domain-containing protein 6"/>
    <property type="match status" value="1"/>
</dbReference>
<evidence type="ECO:0000256" key="5">
    <source>
        <dbReference type="SAM" id="MobiDB-lite"/>
    </source>
</evidence>
<evidence type="ECO:0000256" key="3">
    <source>
        <dbReference type="ARBA" id="ARBA00022737"/>
    </source>
</evidence>
<dbReference type="PROSITE" id="PS50222">
    <property type="entry name" value="EF_HAND_2"/>
    <property type="match status" value="2"/>
</dbReference>
<feature type="domain" description="EF-hand" evidence="6">
    <location>
        <begin position="163"/>
        <end position="198"/>
    </location>
</feature>
<dbReference type="InterPro" id="IPR018247">
    <property type="entry name" value="EF_Hand_1_Ca_BS"/>
</dbReference>
<reference evidence="7 8" key="1">
    <citation type="submission" date="2019-02" db="EMBL/GenBank/DDBJ databases">
        <title>Opniocepnalus argus genome.</title>
        <authorList>
            <person name="Zhou C."/>
            <person name="Xiao S."/>
        </authorList>
    </citation>
    <scope>NUCLEOTIDE SEQUENCE [LARGE SCALE GENOMIC DNA]</scope>
    <source>
        <strain evidence="7">OARG1902GOOAL</strain>
        <tissue evidence="7">Muscle</tissue>
    </source>
</reference>
<dbReference type="Pfam" id="PF08976">
    <property type="entry name" value="EF-hand_11"/>
    <property type="match status" value="1"/>
</dbReference>
<feature type="region of interest" description="Disordered" evidence="5">
    <location>
        <begin position="463"/>
        <end position="495"/>
    </location>
</feature>
<evidence type="ECO:0000256" key="4">
    <source>
        <dbReference type="ARBA" id="ARBA00022837"/>
    </source>
</evidence>
<evidence type="ECO:0000313" key="8">
    <source>
        <dbReference type="Proteomes" id="UP000503349"/>
    </source>
</evidence>
<feature type="region of interest" description="Disordered" evidence="5">
    <location>
        <begin position="1137"/>
        <end position="1161"/>
    </location>
</feature>
<name>A0A6G1QQT1_CHAAH</name>
<keyword evidence="8" id="KW-1185">Reference proteome</keyword>
<sequence length="1301" mass="147682">MAKLLPLRSEPGQLVIAQRPCTALSVTRSSTRGQTGGGSGQTWIQTDRGRGRRPDEVERLIQSRMASIKSAFKAVDLDGTGLVSKEKFRNVLRSLLSFNKNQLDKVCEGSGLTVDYMLFLRRFSRTPMAQRINSSRSSMRAWPQNTSMSLSEIQNHLKQKIGGNLRTVIRVFRLFDYNQEGHVQQHEFRRILDNYCIHLTDKEFRRLWHHYSPNNKATISYELFLEKLGLVESHNFKIAPVCTKLAMSSRGTTPCETINQKQQRARSQSDSCDAPQVQPHEELQTLFYDKMCMNSTPVWQALQAFDTTRSGCVTQDVLRAVLSSFIFPMNPHSFQKLTSRYGVTATGPVRWKQFLGHFMSTVKEDDDTEVDINRTCEQPALDEDNLDFQDIYPQLKETIRQLGMNEAGSITRADLQHLLERPGRTQPRIPQSYLQRITELLNVLDPEHNGVIQLASLEKLNPKMTSAPTGKPDPLLPLSPDNTTEPMDDSEETTNTTTKSVCLYSITMCCCVFIVGYFRMGTNTLIGHSIKTPRLCEQLCSKPGRSSTLISYNDFLSNLGAPLTQGKHTSFNHGENYFTESPCTLPESSLPLVRGQRPPSSLQVGSEAHNILNIVFQRMKSKLEQRHASLTDRIQAIIHNSDTSDLSETDVRKILEDSWVILDNDNFNKFTERLGFTARSLSLRIKRSVFLAKYEEATSRAAGQQGCDGDKAESDPVLLSAEQCLAALRTRIKTIHGNNLTAFRLMDRKCKGVVDCSDFRVLYNKLGFFCSEEEYDRLLDLIGLHPGGNLNYAEFVNIVEHNSKHGAQSANVQEQLHELLARDASYKWADMSKVLCQFDADNQCRINKKSFRELLFTYALPLNSNEFEQLWLRFNVSKYDYCKMHSFMDFLSRFDHEREKKNEPPPVSPDALHQIESLNSLSPDMALSRMRELVTASASNLYKTFSAFDQSRTGMVKDVDFRQVLESICARSSDRQYRYMLSKLELNSDNSTVNWKEFLKKFQSHSPLSTFLSSVQTETSGIPELPQQIQEVVSGHLCKITKGLMDVDSSNSHRISKEQFRQLCDRHSLGLTNDQISVTEQKKLQYQTFMKGSGKLDKVLHTNAKSPTNSMSSSSPESRETASRCLNGAGSILQRTKSAPQCISRPPVSAGRPRTGCPSGSMERRMRAAVQCCWKEIQKKCAEEDHQRDGHISTASFLEILQSLSIKMTSEQFENLAGKFDIMCNSCVSYHNFLQHFLLNLKPAETARAFGRRRLPLPITPVLCHFGVNLSEEEFFHLCSYFDVNTTGKICYNNFLWAFLR</sequence>
<evidence type="ECO:0000313" key="7">
    <source>
        <dbReference type="EMBL" id="KAF3704844.1"/>
    </source>
</evidence>
<evidence type="ECO:0000259" key="6">
    <source>
        <dbReference type="PROSITE" id="PS50222"/>
    </source>
</evidence>